<keyword evidence="2" id="KW-1185">Reference proteome</keyword>
<dbReference type="OrthoDB" id="9811589at2"/>
<name>A0A1I4JF30_9FIRM</name>
<dbReference type="AlphaFoldDB" id="A0A1I4JF30"/>
<accession>A0A1I4JF30</accession>
<dbReference type="SUPFAM" id="SSF53335">
    <property type="entry name" value="S-adenosyl-L-methionine-dependent methyltransferases"/>
    <property type="match status" value="1"/>
</dbReference>
<dbReference type="Gene3D" id="3.40.50.150">
    <property type="entry name" value="Vaccinia Virus protein VP39"/>
    <property type="match status" value="1"/>
</dbReference>
<reference evidence="1 2" key="1">
    <citation type="submission" date="2016-10" db="EMBL/GenBank/DDBJ databases">
        <authorList>
            <person name="de Groot N.N."/>
        </authorList>
    </citation>
    <scope>NUCLEOTIDE SEQUENCE [LARGE SCALE GENOMIC DNA]</scope>
    <source>
        <strain evidence="1 2">ATCC 51327</strain>
    </source>
</reference>
<dbReference type="GO" id="GO:0032259">
    <property type="term" value="P:methylation"/>
    <property type="evidence" value="ECO:0007669"/>
    <property type="project" value="UniProtKB-KW"/>
</dbReference>
<keyword evidence="1" id="KW-0808">Transferase</keyword>
<dbReference type="Proteomes" id="UP000199006">
    <property type="component" value="Unassembled WGS sequence"/>
</dbReference>
<dbReference type="STRING" id="29563.SAMN02983006_01696"/>
<protein>
    <submittedName>
        <fullName evidence="1">Methyltransferase domain-containing protein</fullName>
    </submittedName>
</protein>
<dbReference type="RefSeq" id="WP_089861788.1">
    <property type="nucleotide sequence ID" value="NZ_FOTI01000022.1"/>
</dbReference>
<dbReference type="InterPro" id="IPR029063">
    <property type="entry name" value="SAM-dependent_MTases_sf"/>
</dbReference>
<evidence type="ECO:0000313" key="1">
    <source>
        <dbReference type="EMBL" id="SFL65144.1"/>
    </source>
</evidence>
<keyword evidence="1" id="KW-0489">Methyltransferase</keyword>
<organism evidence="1 2">
    <name type="scientific">Halanaerobium salsuginis</name>
    <dbReference type="NCBI Taxonomy" id="29563"/>
    <lineage>
        <taxon>Bacteria</taxon>
        <taxon>Bacillati</taxon>
        <taxon>Bacillota</taxon>
        <taxon>Clostridia</taxon>
        <taxon>Halanaerobiales</taxon>
        <taxon>Halanaerobiaceae</taxon>
        <taxon>Halanaerobium</taxon>
    </lineage>
</organism>
<evidence type="ECO:0000313" key="2">
    <source>
        <dbReference type="Proteomes" id="UP000199006"/>
    </source>
</evidence>
<dbReference type="Gene3D" id="2.20.25.110">
    <property type="entry name" value="S-adenosyl-L-methionine-dependent methyltransferases"/>
    <property type="match status" value="1"/>
</dbReference>
<gene>
    <name evidence="1" type="ORF">SAMN02983006_01696</name>
</gene>
<proteinExistence type="predicted"/>
<sequence>MNYSYTDYFAQIYDDVMRQVPYSFWFRYLKDLLKYYKSEPEQVLELAAGTGNMTVNLVKLNKIDRVIALDLSSAMLDKSMENFADKFPYFNKLSAQKNKTKAVVKTAKQRQVELLFLEKNMSKFKLANKVDLIVSFFDSLNYLTEKDQLVACFTSAADSLSRDGLFIFDMNSLARIRTIGNRSIVLEGEDYTCFWQDIVYPENNLWQVKLKICPDHQDIPCFEELHTERGYKINTITSLLKKSGFSAVDIYQAFSFREGRDSSDRLYFVAALNKKRLTETQTQFKKYYYLIKNFCDYSYLNLKYSL</sequence>
<dbReference type="PANTHER" id="PTHR43861">
    <property type="entry name" value="TRANS-ACONITATE 2-METHYLTRANSFERASE-RELATED"/>
    <property type="match status" value="1"/>
</dbReference>
<dbReference type="EMBL" id="FOTI01000022">
    <property type="protein sequence ID" value="SFL65144.1"/>
    <property type="molecule type" value="Genomic_DNA"/>
</dbReference>
<dbReference type="GO" id="GO:0008168">
    <property type="term" value="F:methyltransferase activity"/>
    <property type="evidence" value="ECO:0007669"/>
    <property type="project" value="UniProtKB-KW"/>
</dbReference>